<accession>A0A2Z2PEM7</accession>
<dbReference type="InterPro" id="IPR035897">
    <property type="entry name" value="Toll_tir_struct_dom_sf"/>
</dbReference>
<feature type="domain" description="TIR" evidence="1">
    <location>
        <begin position="5"/>
        <end position="86"/>
    </location>
</feature>
<dbReference type="Pfam" id="PF13676">
    <property type="entry name" value="TIR_2"/>
    <property type="match status" value="1"/>
</dbReference>
<dbReference type="AlphaFoldDB" id="A0A2Z2PEM7"/>
<dbReference type="Gene3D" id="3.40.50.10140">
    <property type="entry name" value="Toll/interleukin-1 receptor homology (TIR) domain"/>
    <property type="match status" value="1"/>
</dbReference>
<geneLocation type="plasmid" evidence="2">
    <name>pTi_AR125</name>
</geneLocation>
<dbReference type="GO" id="GO:0007165">
    <property type="term" value="P:signal transduction"/>
    <property type="evidence" value="ECO:0007669"/>
    <property type="project" value="InterPro"/>
</dbReference>
<dbReference type="EMBL" id="KY000025">
    <property type="protein sequence ID" value="ASK40720.1"/>
    <property type="molecule type" value="Genomic_DNA"/>
</dbReference>
<proteinExistence type="predicted"/>
<organism evidence="2">
    <name type="scientific">Agrobacterium genomosp. 6</name>
    <dbReference type="NCBI Taxonomy" id="1183411"/>
    <lineage>
        <taxon>Bacteria</taxon>
        <taxon>Pseudomonadati</taxon>
        <taxon>Pseudomonadota</taxon>
        <taxon>Alphaproteobacteria</taxon>
        <taxon>Hyphomicrobiales</taxon>
        <taxon>Rhizobiaceae</taxon>
        <taxon>Rhizobium/Agrobacterium group</taxon>
        <taxon>Agrobacterium</taxon>
        <taxon>Agrobacterium tumefaciens complex</taxon>
    </lineage>
</organism>
<evidence type="ECO:0000259" key="1">
    <source>
        <dbReference type="Pfam" id="PF13676"/>
    </source>
</evidence>
<protein>
    <recommendedName>
        <fullName evidence="1">TIR domain-containing protein</fullName>
    </recommendedName>
</protein>
<dbReference type="SUPFAM" id="SSF52200">
    <property type="entry name" value="Toll/Interleukin receptor TIR domain"/>
    <property type="match status" value="1"/>
</dbReference>
<sequence length="168" mass="19145">MPRKVFVSHKKEDSGTASKVADRIKANGIAVYLDVIDDALASDGPDLADHIRKRMSECDQLVAVLSTATKDSWWVPWEIGVASEKDFRIASYAEQYISLPTYLQKWPVLQTMSEVDLYCEYSKRNEQVTVRKMDEAYSTDRKSTIFKSGIGEFHKDLARALVTKRRGY</sequence>
<keyword evidence="2" id="KW-0614">Plasmid</keyword>
<dbReference type="InterPro" id="IPR000157">
    <property type="entry name" value="TIR_dom"/>
</dbReference>
<evidence type="ECO:0000313" key="3">
    <source>
        <dbReference type="EMBL" id="ASK41483.1"/>
    </source>
</evidence>
<name>A0A2Z2PEM7_9HYPH</name>
<reference evidence="2" key="1">
    <citation type="submission" date="2016-10" db="EMBL/GenBank/DDBJ databases">
        <title>Agrobacterium Ti plasmids: Classification based on T-DNA and Vir regions organization.</title>
        <authorList>
            <person name="Nabi N."/>
            <person name="Vial L."/>
            <person name="Ben Hafsa A."/>
            <person name="Chapulliot D."/>
            <person name="Berard A."/>
            <person name="Chauveau A."/>
            <person name="Le Paslier M.-C."/>
            <person name="Harzallah Skhiri F."/>
            <person name="Brunel D."/>
            <person name="Nesme X."/>
            <person name="Chaouachi M."/>
        </authorList>
    </citation>
    <scope>NUCLEOTIDE SEQUENCE</scope>
    <source>
        <strain evidence="2">AR125</strain>
        <strain evidence="3">CFBP5499</strain>
        <plasmid evidence="2">pTi_AR125</plasmid>
        <plasmid evidence="3">pTi_CFBP5499</plasmid>
    </source>
</reference>
<geneLocation type="plasmid" evidence="3">
    <name>pTi_CFBP5499</name>
</geneLocation>
<dbReference type="EMBL" id="KY000029">
    <property type="protein sequence ID" value="ASK41483.1"/>
    <property type="molecule type" value="Genomic_DNA"/>
</dbReference>
<evidence type="ECO:0000313" key="2">
    <source>
        <dbReference type="EMBL" id="ASK40720.1"/>
    </source>
</evidence>
<dbReference type="RefSeq" id="WP_080830746.1">
    <property type="nucleotide sequence ID" value="NZ_KY000025.1"/>
</dbReference>